<evidence type="ECO:0000259" key="1">
    <source>
        <dbReference type="PROSITE" id="PS50801"/>
    </source>
</evidence>
<dbReference type="STRING" id="247279.NIES1031_02940"/>
<dbReference type="CDD" id="cd07043">
    <property type="entry name" value="STAS_anti-anti-sigma_factors"/>
    <property type="match status" value="1"/>
</dbReference>
<dbReference type="Pfam" id="PF01740">
    <property type="entry name" value="STAS"/>
    <property type="match status" value="1"/>
</dbReference>
<dbReference type="AlphaFoldDB" id="A0A1U7HZ27"/>
<evidence type="ECO:0000313" key="3">
    <source>
        <dbReference type="Proteomes" id="UP000185984"/>
    </source>
</evidence>
<dbReference type="OrthoDB" id="514124at2"/>
<feature type="domain" description="STAS" evidence="1">
    <location>
        <begin position="1"/>
        <end position="113"/>
    </location>
</feature>
<dbReference type="GO" id="GO:0043856">
    <property type="term" value="F:anti-sigma factor antagonist activity"/>
    <property type="evidence" value="ECO:0007669"/>
    <property type="project" value="TreeGrafter"/>
</dbReference>
<comment type="caution">
    <text evidence="2">The sequence shown here is derived from an EMBL/GenBank/DDBJ whole genome shotgun (WGS) entry which is preliminary data.</text>
</comment>
<dbReference type="InterPro" id="IPR002645">
    <property type="entry name" value="STAS_dom"/>
</dbReference>
<dbReference type="PANTHER" id="PTHR33495">
    <property type="entry name" value="ANTI-SIGMA FACTOR ANTAGONIST TM_1081-RELATED-RELATED"/>
    <property type="match status" value="1"/>
</dbReference>
<evidence type="ECO:0000313" key="2">
    <source>
        <dbReference type="EMBL" id="OKH28866.1"/>
    </source>
</evidence>
<name>A0A1U7HZ27_9CHRO</name>
<dbReference type="SUPFAM" id="SSF52091">
    <property type="entry name" value="SpoIIaa-like"/>
    <property type="match status" value="1"/>
</dbReference>
<dbReference type="PANTHER" id="PTHR33495:SF2">
    <property type="entry name" value="ANTI-SIGMA FACTOR ANTAGONIST TM_1081-RELATED"/>
    <property type="match status" value="1"/>
</dbReference>
<keyword evidence="3" id="KW-1185">Reference proteome</keyword>
<organism evidence="2 3">
    <name type="scientific">Chroogloeocystis siderophila 5.2 s.c.1</name>
    <dbReference type="NCBI Taxonomy" id="247279"/>
    <lineage>
        <taxon>Bacteria</taxon>
        <taxon>Bacillati</taxon>
        <taxon>Cyanobacteriota</taxon>
        <taxon>Cyanophyceae</taxon>
        <taxon>Oscillatoriophycideae</taxon>
        <taxon>Chroococcales</taxon>
        <taxon>Chroococcaceae</taxon>
        <taxon>Chroogloeocystis</taxon>
    </lineage>
</organism>
<sequence length="129" mass="14206">MQTMIAYPKIKLIKPYGFFDAASAAEFQRQLKIAVTQDDHTGILVDMENVESINSAGLIALVQSLNLAKTWGKRFSLCAVSPALRIIFELTQLDLVLEIFESFAAFEAAIAVPEVATAHSYYSQQSMCA</sequence>
<protein>
    <submittedName>
        <fullName evidence="2">Anti-anti-sigma factor</fullName>
    </submittedName>
</protein>
<dbReference type="EMBL" id="MRCC01000002">
    <property type="protein sequence ID" value="OKH28866.1"/>
    <property type="molecule type" value="Genomic_DNA"/>
</dbReference>
<accession>A0A1U7HZ27</accession>
<dbReference type="Proteomes" id="UP000185984">
    <property type="component" value="Unassembled WGS sequence"/>
</dbReference>
<dbReference type="InterPro" id="IPR036513">
    <property type="entry name" value="STAS_dom_sf"/>
</dbReference>
<reference evidence="2 3" key="1">
    <citation type="submission" date="2016-11" db="EMBL/GenBank/DDBJ databases">
        <title>Draft Genome Sequences of Nine Cyanobacterial Strains from Diverse Habitats.</title>
        <authorList>
            <person name="Zhu T."/>
            <person name="Hou S."/>
            <person name="Lu X."/>
            <person name="Hess W.R."/>
        </authorList>
    </citation>
    <scope>NUCLEOTIDE SEQUENCE [LARGE SCALE GENOMIC DNA]</scope>
    <source>
        <strain evidence="2 3">5.2 s.c.1</strain>
    </source>
</reference>
<proteinExistence type="predicted"/>
<dbReference type="Gene3D" id="3.30.750.24">
    <property type="entry name" value="STAS domain"/>
    <property type="match status" value="1"/>
</dbReference>
<dbReference type="PROSITE" id="PS50801">
    <property type="entry name" value="STAS"/>
    <property type="match status" value="1"/>
</dbReference>
<gene>
    <name evidence="2" type="ORF">NIES1031_02940</name>
</gene>